<name>A0A1B1V5G7_9ABAC</name>
<evidence type="ECO:0000256" key="1">
    <source>
        <dbReference type="SAM" id="Phobius"/>
    </source>
</evidence>
<evidence type="ECO:0000313" key="2">
    <source>
        <dbReference type="EMBL" id="ANW12262.1"/>
    </source>
</evidence>
<proteinExistence type="predicted"/>
<protein>
    <submittedName>
        <fullName evidence="2">Ac110</fullName>
    </submittedName>
</protein>
<reference evidence="2" key="1">
    <citation type="submission" date="2016-01" db="EMBL/GenBank/DDBJ databases">
        <authorList>
            <person name="Oliw E.H."/>
        </authorList>
    </citation>
    <scope>NUCLEOTIDE SEQUENCE</scope>
    <source>
        <strain evidence="2">164</strain>
    </source>
</reference>
<dbReference type="EMBL" id="KU659593">
    <property type="protein sequence ID" value="ANW12262.1"/>
    <property type="molecule type" value="Genomic_DNA"/>
</dbReference>
<dbReference type="InterPro" id="IPR009903">
    <property type="entry name" value="AcMNPV_AC110"/>
</dbReference>
<feature type="transmembrane region" description="Helical" evidence="1">
    <location>
        <begin position="6"/>
        <end position="24"/>
    </location>
</feature>
<organism evidence="2">
    <name type="scientific">Malacosoma sp. alphabaculovirus</name>
    <dbReference type="NCBI Taxonomy" id="1881632"/>
    <lineage>
        <taxon>Viruses</taxon>
        <taxon>Viruses incertae sedis</taxon>
        <taxon>Naldaviricetes</taxon>
        <taxon>Lefavirales</taxon>
        <taxon>Baculoviridae</taxon>
        <taxon>Alphabaculovirus</taxon>
    </lineage>
</organism>
<sequence>MLVYIILLIVIFCIGVWGMLVLKLNKHHVRRNVYYQYNYIPEPLVSLVKVHNLKTL</sequence>
<keyword evidence="1" id="KW-0472">Membrane</keyword>
<accession>A0A1B1V5G7</accession>
<dbReference type="Pfam" id="PF07280">
    <property type="entry name" value="Ac110_PIF"/>
    <property type="match status" value="1"/>
</dbReference>
<gene>
    <name evidence="2" type="primary">masp1.29</name>
</gene>
<keyword evidence="1" id="KW-1133">Transmembrane helix</keyword>
<keyword evidence="1" id="KW-0812">Transmembrane</keyword>